<feature type="transmembrane region" description="Helical" evidence="13">
    <location>
        <begin position="225"/>
        <end position="251"/>
    </location>
</feature>
<dbReference type="GO" id="GO:0015099">
    <property type="term" value="F:nickel cation transmembrane transporter activity"/>
    <property type="evidence" value="ECO:0007669"/>
    <property type="project" value="InterPro"/>
</dbReference>
<dbReference type="GO" id="GO:0071916">
    <property type="term" value="F:dipeptide transmembrane transporter activity"/>
    <property type="evidence" value="ECO:0007669"/>
    <property type="project" value="TreeGrafter"/>
</dbReference>
<evidence type="ECO:0000313" key="15">
    <source>
        <dbReference type="EMBL" id="EHG22404.1"/>
    </source>
</evidence>
<proteinExistence type="inferred from homology"/>
<dbReference type="PROSITE" id="PS50928">
    <property type="entry name" value="ABC_TM1"/>
    <property type="match status" value="1"/>
</dbReference>
<comment type="similarity">
    <text evidence="10">Belongs to the binding-protein-dependent transport system permease family. OppBC subfamily.</text>
</comment>
<keyword evidence="8" id="KW-0921">Nickel transport</keyword>
<keyword evidence="5 13" id="KW-0812">Transmembrane</keyword>
<evidence type="ECO:0000256" key="5">
    <source>
        <dbReference type="ARBA" id="ARBA00022692"/>
    </source>
</evidence>
<dbReference type="NCBIfam" id="NF045470">
    <property type="entry name" value="Opp2B"/>
    <property type="match status" value="1"/>
</dbReference>
<dbReference type="InterPro" id="IPR035906">
    <property type="entry name" value="MetI-like_sf"/>
</dbReference>
<dbReference type="PANTHER" id="PTHR43163:SF6">
    <property type="entry name" value="DIPEPTIDE TRANSPORT SYSTEM PERMEASE PROTEIN DPPB-RELATED"/>
    <property type="match status" value="1"/>
</dbReference>
<keyword evidence="6 13" id="KW-1133">Transmembrane helix</keyword>
<keyword evidence="9 13" id="KW-0472">Membrane</keyword>
<sequence>MRLVQMVFTLLGVSFLTFSLTFIAPGDPVDAILETGDTIVSQETIEQTRHELGLDRPFHEQYLSWLNGVVHGDMGRSYSAKIPVQDKLLQNLPGTLFLAGTAIVMMLIISLPAGVISALYRNRWPDQVIRFFTFLGVSMPSFWVGLILLYVFGLKLGLFPIAGGEVSLDRMILPAFTLAILLSSKYTRQVRTAVLEELGQDYVTGLKARGMSMTRILLRHVLPNAFLPLITLLGLAIGWLLGGVAVIEIVFSWPGIGRVAVRAIEARDYPLLQGFVLWIATLYMFVNLIVDISYAYLDPRLRKGAKA</sequence>
<evidence type="ECO:0000259" key="14">
    <source>
        <dbReference type="PROSITE" id="PS50928"/>
    </source>
</evidence>
<dbReference type="SUPFAM" id="SSF161098">
    <property type="entry name" value="MetI-like"/>
    <property type="match status" value="1"/>
</dbReference>
<organism evidence="15 16">
    <name type="scientific">Selenomonas infelix ATCC 43532</name>
    <dbReference type="NCBI Taxonomy" id="679201"/>
    <lineage>
        <taxon>Bacteria</taxon>
        <taxon>Bacillati</taxon>
        <taxon>Bacillota</taxon>
        <taxon>Negativicutes</taxon>
        <taxon>Selenomonadales</taxon>
        <taxon>Selenomonadaceae</taxon>
        <taxon>Selenomonas</taxon>
    </lineage>
</organism>
<evidence type="ECO:0000256" key="12">
    <source>
        <dbReference type="ARBA" id="ARBA00044774"/>
    </source>
</evidence>
<name>G5GMF9_9FIRM</name>
<gene>
    <name evidence="15" type="ORF">HMPREF9334_00440</name>
</gene>
<evidence type="ECO:0000256" key="10">
    <source>
        <dbReference type="ARBA" id="ARBA00024202"/>
    </source>
</evidence>
<evidence type="ECO:0000256" key="2">
    <source>
        <dbReference type="ARBA" id="ARBA00022448"/>
    </source>
</evidence>
<dbReference type="Proteomes" id="UP000004129">
    <property type="component" value="Unassembled WGS sequence"/>
</dbReference>
<reference evidence="15 16" key="1">
    <citation type="submission" date="2011-08" db="EMBL/GenBank/DDBJ databases">
        <title>The Genome Sequence of Selenomonas infelix ATCC 43532.</title>
        <authorList>
            <consortium name="The Broad Institute Genome Sequencing Platform"/>
            <person name="Earl A."/>
            <person name="Ward D."/>
            <person name="Feldgarden M."/>
            <person name="Gevers D."/>
            <person name="Izard J."/>
            <person name="Blanton J.M."/>
            <person name="Baranova O.V."/>
            <person name="Dewhirst F.E."/>
            <person name="Young S.K."/>
            <person name="Zeng Q."/>
            <person name="Gargeya S."/>
            <person name="Fitzgerald M."/>
            <person name="Haas B."/>
            <person name="Abouelleil A."/>
            <person name="Alvarado L."/>
            <person name="Arachchi H.M."/>
            <person name="Berlin A."/>
            <person name="Brown A."/>
            <person name="Chapman S.B."/>
            <person name="Chen Z."/>
            <person name="Dunbar C."/>
            <person name="Freedman E."/>
            <person name="Gearin G."/>
            <person name="Gellesch M."/>
            <person name="Goldberg J."/>
            <person name="Griggs A."/>
            <person name="Gujja S."/>
            <person name="Heiman D."/>
            <person name="Howarth C."/>
            <person name="Larson L."/>
            <person name="Lui A."/>
            <person name="MacDonald P.J.P."/>
            <person name="Montmayeur A."/>
            <person name="Murphy C."/>
            <person name="Neiman D."/>
            <person name="Pearson M."/>
            <person name="Priest M."/>
            <person name="Roberts A."/>
            <person name="Saif S."/>
            <person name="Shea T."/>
            <person name="Shenoy N."/>
            <person name="Sisk P."/>
            <person name="Stolte C."/>
            <person name="Sykes S."/>
            <person name="Wortman J."/>
            <person name="Nusbaum C."/>
            <person name="Birren B."/>
        </authorList>
    </citation>
    <scope>NUCLEOTIDE SEQUENCE [LARGE SCALE GENOMIC DNA]</scope>
    <source>
        <strain evidence="15 16">ATCC 43532</strain>
    </source>
</reference>
<evidence type="ECO:0000313" key="16">
    <source>
        <dbReference type="Proteomes" id="UP000004129"/>
    </source>
</evidence>
<dbReference type="Gene3D" id="1.10.3720.10">
    <property type="entry name" value="MetI-like"/>
    <property type="match status" value="1"/>
</dbReference>
<protein>
    <recommendedName>
        <fullName evidence="12">Nickel import system permease protein NikB</fullName>
    </recommendedName>
</protein>
<feature type="transmembrane region" description="Helical" evidence="13">
    <location>
        <begin position="131"/>
        <end position="152"/>
    </location>
</feature>
<evidence type="ECO:0000256" key="4">
    <source>
        <dbReference type="ARBA" id="ARBA00022596"/>
    </source>
</evidence>
<keyword evidence="16" id="KW-1185">Reference proteome</keyword>
<dbReference type="InterPro" id="IPR045621">
    <property type="entry name" value="BPD_transp_1_N"/>
</dbReference>
<keyword evidence="2 13" id="KW-0813">Transport</keyword>
<evidence type="ECO:0000256" key="9">
    <source>
        <dbReference type="ARBA" id="ARBA00023136"/>
    </source>
</evidence>
<feature type="domain" description="ABC transmembrane type-1" evidence="14">
    <location>
        <begin position="92"/>
        <end position="294"/>
    </location>
</feature>
<feature type="transmembrane region" description="Helical" evidence="13">
    <location>
        <begin position="96"/>
        <end position="119"/>
    </location>
</feature>
<dbReference type="PANTHER" id="PTHR43163">
    <property type="entry name" value="DIPEPTIDE TRANSPORT SYSTEM PERMEASE PROTEIN DPPB-RELATED"/>
    <property type="match status" value="1"/>
</dbReference>
<evidence type="ECO:0000256" key="11">
    <source>
        <dbReference type="ARBA" id="ARBA00038669"/>
    </source>
</evidence>
<keyword evidence="3" id="KW-1003">Cell membrane</keyword>
<dbReference type="Pfam" id="PF19300">
    <property type="entry name" value="BPD_transp_1_N"/>
    <property type="match status" value="1"/>
</dbReference>
<evidence type="ECO:0000256" key="8">
    <source>
        <dbReference type="ARBA" id="ARBA00023112"/>
    </source>
</evidence>
<dbReference type="EMBL" id="ACZM01000003">
    <property type="protein sequence ID" value="EHG22404.1"/>
    <property type="molecule type" value="Genomic_DNA"/>
</dbReference>
<comment type="subunit">
    <text evidence="11">The complex is composed of two ATP-binding proteins (NikD and NikE), two transmembrane proteins (NikB and NikC) and a solute-binding protein (NikA).</text>
</comment>
<dbReference type="AlphaFoldDB" id="G5GMF9"/>
<accession>G5GMF9</accession>
<dbReference type="Pfam" id="PF00528">
    <property type="entry name" value="BPD_transp_1"/>
    <property type="match status" value="1"/>
</dbReference>
<dbReference type="CDD" id="cd06261">
    <property type="entry name" value="TM_PBP2"/>
    <property type="match status" value="1"/>
</dbReference>
<comment type="caution">
    <text evidence="15">The sequence shown here is derived from an EMBL/GenBank/DDBJ whole genome shotgun (WGS) entry which is preliminary data.</text>
</comment>
<dbReference type="HOGENOM" id="CLU_036879_0_2_9"/>
<evidence type="ECO:0000256" key="13">
    <source>
        <dbReference type="RuleBase" id="RU363032"/>
    </source>
</evidence>
<keyword evidence="7" id="KW-0406">Ion transport</keyword>
<evidence type="ECO:0000256" key="3">
    <source>
        <dbReference type="ARBA" id="ARBA00022475"/>
    </source>
</evidence>
<dbReference type="OrthoDB" id="9773221at2"/>
<dbReference type="GO" id="GO:0005886">
    <property type="term" value="C:plasma membrane"/>
    <property type="evidence" value="ECO:0007669"/>
    <property type="project" value="UniProtKB-SubCell"/>
</dbReference>
<evidence type="ECO:0000256" key="1">
    <source>
        <dbReference type="ARBA" id="ARBA00004651"/>
    </source>
</evidence>
<feature type="transmembrane region" description="Helical" evidence="13">
    <location>
        <begin position="271"/>
        <end position="297"/>
    </location>
</feature>
<comment type="subcellular location">
    <subcellularLocation>
        <location evidence="1 13">Cell membrane</location>
        <topology evidence="1 13">Multi-pass membrane protein</topology>
    </subcellularLocation>
</comment>
<evidence type="ECO:0000256" key="6">
    <source>
        <dbReference type="ARBA" id="ARBA00022989"/>
    </source>
</evidence>
<dbReference type="InterPro" id="IPR000515">
    <property type="entry name" value="MetI-like"/>
</dbReference>
<feature type="transmembrane region" description="Helical" evidence="13">
    <location>
        <begin position="158"/>
        <end position="182"/>
    </location>
</feature>
<dbReference type="InterPro" id="IPR050045">
    <property type="entry name" value="Opp2B"/>
</dbReference>
<dbReference type="eggNOG" id="COG0601">
    <property type="taxonomic scope" value="Bacteria"/>
</dbReference>
<keyword evidence="4" id="KW-0533">Nickel</keyword>
<dbReference type="STRING" id="679201.HMPREF9334_00440"/>
<dbReference type="PATRIC" id="fig|679201.3.peg.445"/>
<evidence type="ECO:0000256" key="7">
    <source>
        <dbReference type="ARBA" id="ARBA00023065"/>
    </source>
</evidence>